<protein>
    <submittedName>
        <fullName evidence="2">Uncharacterized protein</fullName>
    </submittedName>
</protein>
<accession>A0A4U5PB35</accession>
<keyword evidence="3" id="KW-1185">Reference proteome</keyword>
<reference evidence="2 3" key="2">
    <citation type="journal article" date="2019" name="G3 (Bethesda)">
        <title>Hybrid Assembly of the Genome of the Entomopathogenic Nematode Steinernema carpocapsae Identifies the X-Chromosome.</title>
        <authorList>
            <person name="Serra L."/>
            <person name="Macchietto M."/>
            <person name="Macias-Munoz A."/>
            <person name="McGill C.J."/>
            <person name="Rodriguez I.M."/>
            <person name="Rodriguez B."/>
            <person name="Murad R."/>
            <person name="Mortazavi A."/>
        </authorList>
    </citation>
    <scope>NUCLEOTIDE SEQUENCE [LARGE SCALE GENOMIC DNA]</scope>
    <source>
        <strain evidence="2 3">ALL</strain>
    </source>
</reference>
<evidence type="ECO:0000313" key="3">
    <source>
        <dbReference type="Proteomes" id="UP000298663"/>
    </source>
</evidence>
<evidence type="ECO:0000313" key="2">
    <source>
        <dbReference type="EMBL" id="TKR93174.1"/>
    </source>
</evidence>
<reference evidence="2 3" key="1">
    <citation type="journal article" date="2015" name="Genome Biol.">
        <title>Comparative genomics of Steinernema reveals deeply conserved gene regulatory networks.</title>
        <authorList>
            <person name="Dillman A.R."/>
            <person name="Macchietto M."/>
            <person name="Porter C.F."/>
            <person name="Rogers A."/>
            <person name="Williams B."/>
            <person name="Antoshechkin I."/>
            <person name="Lee M.M."/>
            <person name="Goodwin Z."/>
            <person name="Lu X."/>
            <person name="Lewis E.E."/>
            <person name="Goodrich-Blair H."/>
            <person name="Stock S.P."/>
            <person name="Adams B.J."/>
            <person name="Sternberg P.W."/>
            <person name="Mortazavi A."/>
        </authorList>
    </citation>
    <scope>NUCLEOTIDE SEQUENCE [LARGE SCALE GENOMIC DNA]</scope>
    <source>
        <strain evidence="2 3">ALL</strain>
    </source>
</reference>
<organism evidence="2 3">
    <name type="scientific">Steinernema carpocapsae</name>
    <name type="common">Entomopathogenic nematode</name>
    <dbReference type="NCBI Taxonomy" id="34508"/>
    <lineage>
        <taxon>Eukaryota</taxon>
        <taxon>Metazoa</taxon>
        <taxon>Ecdysozoa</taxon>
        <taxon>Nematoda</taxon>
        <taxon>Chromadorea</taxon>
        <taxon>Rhabditida</taxon>
        <taxon>Tylenchina</taxon>
        <taxon>Panagrolaimomorpha</taxon>
        <taxon>Strongyloidoidea</taxon>
        <taxon>Steinernematidae</taxon>
        <taxon>Steinernema</taxon>
    </lineage>
</organism>
<feature type="compositionally biased region" description="Polar residues" evidence="1">
    <location>
        <begin position="114"/>
        <end position="126"/>
    </location>
</feature>
<gene>
    <name evidence="2" type="ORF">L596_007678</name>
</gene>
<dbReference type="EMBL" id="AZBU02000002">
    <property type="protein sequence ID" value="TKR93174.1"/>
    <property type="molecule type" value="Genomic_DNA"/>
</dbReference>
<comment type="caution">
    <text evidence="2">The sequence shown here is derived from an EMBL/GenBank/DDBJ whole genome shotgun (WGS) entry which is preliminary data.</text>
</comment>
<name>A0A4U5PB35_STECR</name>
<sequence>MLFGTSSSGHRLRSTNRDLGYLLYYCRRAQTSVNALATSMGHVPASPITGATALYAIKGSERATGRAHRFRRFMLSSPVHTSALFPPPLAAAGQRDSRFSRSPASSSRRTRTTVNYITSSGPSRKL</sequence>
<dbReference type="AlphaFoldDB" id="A0A4U5PB35"/>
<evidence type="ECO:0000256" key="1">
    <source>
        <dbReference type="SAM" id="MobiDB-lite"/>
    </source>
</evidence>
<dbReference type="Proteomes" id="UP000298663">
    <property type="component" value="Unassembled WGS sequence"/>
</dbReference>
<feature type="region of interest" description="Disordered" evidence="1">
    <location>
        <begin position="80"/>
        <end position="126"/>
    </location>
</feature>
<proteinExistence type="predicted"/>